<dbReference type="InterPro" id="IPR003409">
    <property type="entry name" value="MORN"/>
</dbReference>
<keyword evidence="1" id="KW-0677">Repeat</keyword>
<evidence type="ECO:0000256" key="1">
    <source>
        <dbReference type="ARBA" id="ARBA00022737"/>
    </source>
</evidence>
<feature type="compositionally biased region" description="Pro residues" evidence="2">
    <location>
        <begin position="757"/>
        <end position="766"/>
    </location>
</feature>
<evidence type="ECO:0008006" key="5">
    <source>
        <dbReference type="Google" id="ProtNLM"/>
    </source>
</evidence>
<accession>A0ABP0WJD7</accession>
<gene>
    <name evidence="3" type="ORF">CSSPJE1EN1_LOCUS12015</name>
</gene>
<feature type="region of interest" description="Disordered" evidence="2">
    <location>
        <begin position="548"/>
        <end position="607"/>
    </location>
</feature>
<name>A0ABP0WJD7_9BRYO</name>
<evidence type="ECO:0000256" key="2">
    <source>
        <dbReference type="SAM" id="MobiDB-lite"/>
    </source>
</evidence>
<feature type="compositionally biased region" description="Acidic residues" evidence="2">
    <location>
        <begin position="669"/>
        <end position="687"/>
    </location>
</feature>
<feature type="compositionally biased region" description="Basic and acidic residues" evidence="2">
    <location>
        <begin position="638"/>
        <end position="668"/>
    </location>
</feature>
<organism evidence="3 4">
    <name type="scientific">Sphagnum jensenii</name>
    <dbReference type="NCBI Taxonomy" id="128206"/>
    <lineage>
        <taxon>Eukaryota</taxon>
        <taxon>Viridiplantae</taxon>
        <taxon>Streptophyta</taxon>
        <taxon>Embryophyta</taxon>
        <taxon>Bryophyta</taxon>
        <taxon>Sphagnophytina</taxon>
        <taxon>Sphagnopsida</taxon>
        <taxon>Sphagnales</taxon>
        <taxon>Sphagnaceae</taxon>
        <taxon>Sphagnum</taxon>
    </lineage>
</organism>
<dbReference type="PANTHER" id="PTHR43215">
    <property type="entry name" value="RADIAL SPOKE HEAD 1 HOMOLOG"/>
    <property type="match status" value="1"/>
</dbReference>
<dbReference type="Gene3D" id="2.20.110.10">
    <property type="entry name" value="Histone H3 K4-specific methyltransferase SET7/9 N-terminal domain"/>
    <property type="match status" value="1"/>
</dbReference>
<dbReference type="Proteomes" id="UP001497444">
    <property type="component" value="Chromosome 18"/>
</dbReference>
<feature type="compositionally biased region" description="Acidic residues" evidence="2">
    <location>
        <begin position="7"/>
        <end position="19"/>
    </location>
</feature>
<feature type="region of interest" description="Disordered" evidence="2">
    <location>
        <begin position="837"/>
        <end position="878"/>
    </location>
</feature>
<evidence type="ECO:0000313" key="3">
    <source>
        <dbReference type="EMBL" id="CAK9266537.1"/>
    </source>
</evidence>
<feature type="region of interest" description="Disordered" evidence="2">
    <location>
        <begin position="1"/>
        <end position="144"/>
    </location>
</feature>
<dbReference type="EMBL" id="OZ020113">
    <property type="protein sequence ID" value="CAK9266537.1"/>
    <property type="molecule type" value="Genomic_DNA"/>
</dbReference>
<dbReference type="PANTHER" id="PTHR43215:SF13">
    <property type="entry name" value="PROTEIN TIC 100"/>
    <property type="match status" value="1"/>
</dbReference>
<feature type="compositionally biased region" description="Acidic residues" evidence="2">
    <location>
        <begin position="95"/>
        <end position="108"/>
    </location>
</feature>
<evidence type="ECO:0000313" key="4">
    <source>
        <dbReference type="Proteomes" id="UP001497444"/>
    </source>
</evidence>
<keyword evidence="4" id="KW-1185">Reference proteome</keyword>
<protein>
    <recommendedName>
        <fullName evidence="5">Protein TIC 100</fullName>
    </recommendedName>
</protein>
<dbReference type="SUPFAM" id="SSF82185">
    <property type="entry name" value="Histone H3 K4-specific methyltransferase SET7/9 N-terminal domain"/>
    <property type="match status" value="1"/>
</dbReference>
<reference evidence="3" key="1">
    <citation type="submission" date="2024-02" db="EMBL/GenBank/DDBJ databases">
        <authorList>
            <consortium name="ELIXIR-Norway"/>
            <consortium name="Elixir Norway"/>
        </authorList>
    </citation>
    <scope>NUCLEOTIDE SEQUENCE</scope>
</reference>
<feature type="region of interest" description="Disordered" evidence="2">
    <location>
        <begin position="751"/>
        <end position="775"/>
    </location>
</feature>
<feature type="compositionally biased region" description="Acidic residues" evidence="2">
    <location>
        <begin position="39"/>
        <end position="64"/>
    </location>
</feature>
<proteinExistence type="predicted"/>
<dbReference type="SMART" id="SM00698">
    <property type="entry name" value="MORN"/>
    <property type="match status" value="3"/>
</dbReference>
<feature type="region of interest" description="Disordered" evidence="2">
    <location>
        <begin position="632"/>
        <end position="714"/>
    </location>
</feature>
<sequence>MAKEPQDDLDLELGDDEEDQQQRSVCNNLILSIRQVEWASDEEDEADDDAEDDEDDEDEEEEAGQVEGEAPKTEGDGASAVAKRQKARAKKKEEDENEEVVLEEEEEWNFPVDKDNWTEADLGEEWADPTPADDTVGRDPETAEDDEELIAKLKKDGRAPPRRPYYVPYRKWYPPIPEDHPDIDSPETVVEELERMEEFLVWASYVFEDGSSYEGTVFDDLAHGKGVYVTPLELCRYEGEWFQNMMEGHGVLEVDVPVTEPPPGSELARKWKEQGKILKSDYMNPEDKEWLRMDLEDIIANNPNAIDSNPFEDDELWVKYFGEKPEKGHYKYAGQWKHSRMHGCGVYELNGRQVWGKFYFGELLPTVEECDHNTSAMHAGLAEVAAAKARMFVNKPDGMVRERKGPYTDPQHPYMYEEEDVWMAPGFINQYYKVPELWERYAKEVDAEQEMWLNSFIKSPLVIPMPPELEYAWGKDREFLVLSGPAGDDKTGNPNERMEVLYHVPSGQIINWAKDPEGKMRFFIQPIVEDGSVIPELAIPLPLGMKEFFGEEGGDEDGKSDAPGGQKLTEKEKLQKKWAEEDAERKKRWDEEDAQRELEWAEKDKELELELEIVELDAKLQELAKTEELYSEIMSSKKPADTTEKASDDGEDGTLRTKKSEGETKPSDGADDDDDNENGGDEEDDDESPKPKSFGKVAMANPTEGARNSDNSTSQPFPTVFASLSLVPLTSFQQVLSLAVGKAKKSWLPKTFATPSGSPPSAPPAATPSATPSEVSAKMGLCRPLESTPQSKPAPMSQICAVQFMIKRNSSMLRLRATAPKRLHPTIMKTSHHFRLHPNTASNAEGGSLPSQKSQRRKRQQRGGQTRSRLMTRPTVNSAVRQQSMKSWWFPPSIEILSLAVPLET</sequence>
<dbReference type="Pfam" id="PF02493">
    <property type="entry name" value="MORN"/>
    <property type="match status" value="3"/>
</dbReference>
<feature type="compositionally biased region" description="Basic and acidic residues" evidence="2">
    <location>
        <begin position="568"/>
        <end position="607"/>
    </location>
</feature>